<reference evidence="4" key="1">
    <citation type="submission" date="2021-01" db="EMBL/GenBank/DDBJ databases">
        <authorList>
            <consortium name="Genoscope - CEA"/>
            <person name="William W."/>
        </authorList>
    </citation>
    <scope>NUCLEOTIDE SEQUENCE</scope>
</reference>
<dbReference type="InterPro" id="IPR051137">
    <property type="entry name" value="PP4R3-like"/>
</dbReference>
<comment type="caution">
    <text evidence="4">The sequence shown here is derived from an EMBL/GenBank/DDBJ whole genome shotgun (WGS) entry which is preliminary data.</text>
</comment>
<dbReference type="Proteomes" id="UP000688137">
    <property type="component" value="Unassembled WGS sequence"/>
</dbReference>
<organism evidence="4 5">
    <name type="scientific">Paramecium primaurelia</name>
    <dbReference type="NCBI Taxonomy" id="5886"/>
    <lineage>
        <taxon>Eukaryota</taxon>
        <taxon>Sar</taxon>
        <taxon>Alveolata</taxon>
        <taxon>Ciliophora</taxon>
        <taxon>Intramacronucleata</taxon>
        <taxon>Oligohymenophorea</taxon>
        <taxon>Peniculida</taxon>
        <taxon>Parameciidae</taxon>
        <taxon>Paramecium</taxon>
    </lineage>
</organism>
<dbReference type="GO" id="GO:0030289">
    <property type="term" value="C:protein phosphatase 4 complex"/>
    <property type="evidence" value="ECO:0007669"/>
    <property type="project" value="TreeGrafter"/>
</dbReference>
<dbReference type="AlphaFoldDB" id="A0A8S1MET2"/>
<dbReference type="Pfam" id="PF04802">
    <property type="entry name" value="PP4R3"/>
    <property type="match status" value="1"/>
</dbReference>
<dbReference type="GO" id="GO:0005654">
    <property type="term" value="C:nucleoplasm"/>
    <property type="evidence" value="ECO:0007669"/>
    <property type="project" value="TreeGrafter"/>
</dbReference>
<dbReference type="EMBL" id="CAJJDM010000051">
    <property type="protein sequence ID" value="CAD8073824.1"/>
    <property type="molecule type" value="Genomic_DNA"/>
</dbReference>
<gene>
    <name evidence="4" type="ORF">PPRIM_AZ9-3.1.T0510261</name>
</gene>
<comment type="subcellular location">
    <subcellularLocation>
        <location evidence="1">Nucleus</location>
    </subcellularLocation>
</comment>
<evidence type="ECO:0000256" key="1">
    <source>
        <dbReference type="ARBA" id="ARBA00004123"/>
    </source>
</evidence>
<name>A0A8S1MET2_PARPR</name>
<protein>
    <recommendedName>
        <fullName evidence="3">Serine/threonine-protein phosphatase 4 regulatory subunit 3-like central domain-containing protein</fullName>
    </recommendedName>
</protein>
<dbReference type="OMA" id="AIQFSFN"/>
<dbReference type="PANTHER" id="PTHR23318">
    <property type="entry name" value="ATP SYNTHASE GAMMA-RELATED"/>
    <property type="match status" value="1"/>
</dbReference>
<dbReference type="InterPro" id="IPR006887">
    <property type="entry name" value="P4R3-like_central_dom"/>
</dbReference>
<accession>A0A8S1MET2</accession>
<evidence type="ECO:0000256" key="2">
    <source>
        <dbReference type="ARBA" id="ARBA00023242"/>
    </source>
</evidence>
<proteinExistence type="predicted"/>
<keyword evidence="2" id="KW-0539">Nucleus</keyword>
<sequence length="664" mass="78845">MKPNSEILLCQMYQLAGDKWNYVDIGYTHINSKNELILLQKDTSQEVIVVPIKQENEFWFDQEEAIQFHFNKEYALSFQSREGALGVWARIQNILVENEAEDQDSISLTPVSESNLESILETMNNMIAYGSQSKQMLQNYLINKKDYFDKLIKLFQQLEKDNNINLLQTMCQIVKNIVTVAEHELFQMILNDQNYLFIFGALEYDYEMNKKNFVPHRQYLEKHAQFLQVVQIKSKERLKTIHFIYRLQYLRDCGLAYYIDECQLMFIKIVLTCYVDLFKYIENSKDFLIEVIDQLRNFNFLALRFLSEICSVFKEFPDLNKVVIYQKLSEYGLYEIIEDYINDSLKGFEKYKAKLKKLKLKISDDIFIKIPNMILELLIVCLQHCPINFRQYVISEHQQVLKYPLFNIIVENAFQNELYMETLKLLIDNNQEEQNETMDLFLIQFYPKITNQISHLSTKEYKQQFLEISLGLFRAMKPQVKEAIIINQVILKIGFILQENQKLLQTKCLQIIKLICLSRDDDINNEIIMIIPNLINVILSYKGLRENLIFSQQLEIIKIIYEGINQKLIQSLEDELKKRENQTNYQRIHDIFKNLKNNCMKQQFSSQTQSQSQMQSRYNVVDDEMDLFKSVQGHSNNTHIVKQLKKQIDQDEEVDLISKKIKID</sequence>
<evidence type="ECO:0000259" key="3">
    <source>
        <dbReference type="Pfam" id="PF04802"/>
    </source>
</evidence>
<dbReference type="PANTHER" id="PTHR23318:SF0">
    <property type="entry name" value="SERINE_THREONINE-PROTEIN PHOSPHATASE 4 REGULATORY SUBUNIT 3"/>
    <property type="match status" value="1"/>
</dbReference>
<feature type="domain" description="Serine/threonine-protein phosphatase 4 regulatory subunit 3-like central" evidence="3">
    <location>
        <begin position="119"/>
        <end position="599"/>
    </location>
</feature>
<evidence type="ECO:0000313" key="5">
    <source>
        <dbReference type="Proteomes" id="UP000688137"/>
    </source>
</evidence>
<keyword evidence="5" id="KW-1185">Reference proteome</keyword>
<evidence type="ECO:0000313" key="4">
    <source>
        <dbReference type="EMBL" id="CAD8073824.1"/>
    </source>
</evidence>
<dbReference type="GO" id="GO:0072542">
    <property type="term" value="F:protein phosphatase activator activity"/>
    <property type="evidence" value="ECO:0007669"/>
    <property type="project" value="TreeGrafter"/>
</dbReference>